<gene>
    <name evidence="2" type="ORF">OWR29_29700</name>
</gene>
<keyword evidence="3" id="KW-1185">Reference proteome</keyword>
<evidence type="ECO:0000259" key="1">
    <source>
        <dbReference type="Pfam" id="PF01909"/>
    </source>
</evidence>
<comment type="caution">
    <text evidence="2">The sequence shown here is derived from an EMBL/GenBank/DDBJ whole genome shotgun (WGS) entry which is preliminary data.</text>
</comment>
<protein>
    <submittedName>
        <fullName evidence="2">Nucleotidyltransferase domain-containing protein</fullName>
    </submittedName>
</protein>
<dbReference type="SUPFAM" id="SSF81301">
    <property type="entry name" value="Nucleotidyltransferase"/>
    <property type="match status" value="1"/>
</dbReference>
<dbReference type="Gene3D" id="3.30.460.10">
    <property type="entry name" value="Beta Polymerase, domain 2"/>
    <property type="match status" value="1"/>
</dbReference>
<dbReference type="EMBL" id="JAPNTZ010000011">
    <property type="protein sequence ID" value="MCY1142190.1"/>
    <property type="molecule type" value="Genomic_DNA"/>
</dbReference>
<dbReference type="InterPro" id="IPR002934">
    <property type="entry name" value="Polymerase_NTP_transf_dom"/>
</dbReference>
<feature type="domain" description="Polymerase nucleotidyl transferase" evidence="1">
    <location>
        <begin position="24"/>
        <end position="64"/>
    </location>
</feature>
<dbReference type="InterPro" id="IPR043519">
    <property type="entry name" value="NT_sf"/>
</dbReference>
<accession>A0ABT4B6P7</accession>
<dbReference type="RefSeq" id="WP_267566613.1">
    <property type="nucleotide sequence ID" value="NZ_JAPNTZ010000011.1"/>
</dbReference>
<sequence>MFPSPRWRQLIDERTQEAVTVLGEIPGVHGFVVGGSVGRGEPWPMSDIDLLPVYDDPAAAAETAAGQAAMVDWWAGSGRAQTLDLAWIAFTVNEIQDVMAAGPEALAARITGDLRWFHGIDKAYGGRAGRPDDELTTAFVEWITEVRFHPAVMTARVAEWRRQALAAAELADDPDPSAATNHLRESARALRMQVLESWGERLGSMGREWTRFERLAARHDRSDLAERIAVLAGADVPTAARRAESAPLWLRERIELCRTARAAVGEQVTDGENARDQHAAYALHVARKRPDLDGPWTGTPEPHLDTYRAELLRVIELTAGGV</sequence>
<evidence type="ECO:0000313" key="2">
    <source>
        <dbReference type="EMBL" id="MCY1142190.1"/>
    </source>
</evidence>
<dbReference type="Proteomes" id="UP001151002">
    <property type="component" value="Unassembled WGS sequence"/>
</dbReference>
<organism evidence="2 3">
    <name type="scientific">Paractinoplanes pyxinae</name>
    <dbReference type="NCBI Taxonomy" id="2997416"/>
    <lineage>
        <taxon>Bacteria</taxon>
        <taxon>Bacillati</taxon>
        <taxon>Actinomycetota</taxon>
        <taxon>Actinomycetes</taxon>
        <taxon>Micromonosporales</taxon>
        <taxon>Micromonosporaceae</taxon>
        <taxon>Paractinoplanes</taxon>
    </lineage>
</organism>
<name>A0ABT4B6P7_9ACTN</name>
<dbReference type="Pfam" id="PF01909">
    <property type="entry name" value="NTP_transf_2"/>
    <property type="match status" value="1"/>
</dbReference>
<dbReference type="CDD" id="cd05403">
    <property type="entry name" value="NT_KNTase_like"/>
    <property type="match status" value="1"/>
</dbReference>
<reference evidence="2" key="1">
    <citation type="submission" date="2022-11" db="EMBL/GenBank/DDBJ databases">
        <authorList>
            <person name="Somphong A."/>
            <person name="Phongsopitanun W."/>
        </authorList>
    </citation>
    <scope>NUCLEOTIDE SEQUENCE</scope>
    <source>
        <strain evidence="2">Pm04-4</strain>
    </source>
</reference>
<proteinExistence type="predicted"/>
<evidence type="ECO:0000313" key="3">
    <source>
        <dbReference type="Proteomes" id="UP001151002"/>
    </source>
</evidence>